<evidence type="ECO:0000256" key="8">
    <source>
        <dbReference type="ARBA" id="ARBA00023012"/>
    </source>
</evidence>
<dbReference type="Pfam" id="PF07730">
    <property type="entry name" value="HisKA_3"/>
    <property type="match status" value="1"/>
</dbReference>
<keyword evidence="5" id="KW-0547">Nucleotide-binding</keyword>
<dbReference type="SUPFAM" id="SSF55874">
    <property type="entry name" value="ATPase domain of HSP90 chaperone/DNA topoisomerase II/histidine kinase"/>
    <property type="match status" value="1"/>
</dbReference>
<evidence type="ECO:0000256" key="2">
    <source>
        <dbReference type="ARBA" id="ARBA00012438"/>
    </source>
</evidence>
<evidence type="ECO:0000256" key="7">
    <source>
        <dbReference type="ARBA" id="ARBA00022840"/>
    </source>
</evidence>
<evidence type="ECO:0000256" key="6">
    <source>
        <dbReference type="ARBA" id="ARBA00022777"/>
    </source>
</evidence>
<dbReference type="PANTHER" id="PTHR24421:SF10">
    <property type="entry name" value="NITRATE_NITRITE SENSOR PROTEIN NARQ"/>
    <property type="match status" value="1"/>
</dbReference>
<dbReference type="GO" id="GO:0000155">
    <property type="term" value="F:phosphorelay sensor kinase activity"/>
    <property type="evidence" value="ECO:0007669"/>
    <property type="project" value="InterPro"/>
</dbReference>
<accession>A0A929BAU9</accession>
<keyword evidence="4" id="KW-0808">Transferase</keyword>
<feature type="domain" description="Signal transduction histidine kinase subgroup 3 dimerisation and phosphoacceptor" evidence="11">
    <location>
        <begin position="177"/>
        <end position="242"/>
    </location>
</feature>
<dbReference type="InterPro" id="IPR036890">
    <property type="entry name" value="HATPase_C_sf"/>
</dbReference>
<evidence type="ECO:0000256" key="4">
    <source>
        <dbReference type="ARBA" id="ARBA00022679"/>
    </source>
</evidence>
<dbReference type="RefSeq" id="WP_193930171.1">
    <property type="nucleotide sequence ID" value="NZ_JADEYC010000043.1"/>
</dbReference>
<dbReference type="InterPro" id="IPR011712">
    <property type="entry name" value="Sig_transdc_His_kin_sub3_dim/P"/>
</dbReference>
<evidence type="ECO:0000259" key="10">
    <source>
        <dbReference type="Pfam" id="PF02518"/>
    </source>
</evidence>
<keyword evidence="13" id="KW-1185">Reference proteome</keyword>
<name>A0A929BAU9_9PSEU</name>
<dbReference type="InterPro" id="IPR003594">
    <property type="entry name" value="HATPase_dom"/>
</dbReference>
<evidence type="ECO:0000256" key="9">
    <source>
        <dbReference type="SAM" id="Phobius"/>
    </source>
</evidence>
<dbReference type="InterPro" id="IPR050482">
    <property type="entry name" value="Sensor_HK_TwoCompSys"/>
</dbReference>
<feature type="transmembrane region" description="Helical" evidence="9">
    <location>
        <begin position="41"/>
        <end position="59"/>
    </location>
</feature>
<evidence type="ECO:0000313" key="12">
    <source>
        <dbReference type="EMBL" id="MBE9376472.1"/>
    </source>
</evidence>
<feature type="transmembrane region" description="Helical" evidence="9">
    <location>
        <begin position="16"/>
        <end position="34"/>
    </location>
</feature>
<dbReference type="Proteomes" id="UP000598360">
    <property type="component" value="Unassembled WGS sequence"/>
</dbReference>
<proteinExistence type="predicted"/>
<dbReference type="GO" id="GO:0046983">
    <property type="term" value="F:protein dimerization activity"/>
    <property type="evidence" value="ECO:0007669"/>
    <property type="project" value="InterPro"/>
</dbReference>
<feature type="transmembrane region" description="Helical" evidence="9">
    <location>
        <begin position="107"/>
        <end position="129"/>
    </location>
</feature>
<evidence type="ECO:0000313" key="13">
    <source>
        <dbReference type="Proteomes" id="UP000598360"/>
    </source>
</evidence>
<keyword evidence="9" id="KW-1133">Transmembrane helix</keyword>
<evidence type="ECO:0000256" key="5">
    <source>
        <dbReference type="ARBA" id="ARBA00022741"/>
    </source>
</evidence>
<dbReference type="EMBL" id="JADEYC010000043">
    <property type="protein sequence ID" value="MBE9376472.1"/>
    <property type="molecule type" value="Genomic_DNA"/>
</dbReference>
<feature type="domain" description="Histidine kinase/HSP90-like ATPase" evidence="10">
    <location>
        <begin position="285"/>
        <end position="366"/>
    </location>
</feature>
<organism evidence="12 13">
    <name type="scientific">Saccharopolyspora montiporae</name>
    <dbReference type="NCBI Taxonomy" id="2781240"/>
    <lineage>
        <taxon>Bacteria</taxon>
        <taxon>Bacillati</taxon>
        <taxon>Actinomycetota</taxon>
        <taxon>Actinomycetes</taxon>
        <taxon>Pseudonocardiales</taxon>
        <taxon>Pseudonocardiaceae</taxon>
        <taxon>Saccharopolyspora</taxon>
    </lineage>
</organism>
<reference evidence="12" key="1">
    <citation type="submission" date="2020-10" db="EMBL/GenBank/DDBJ databases">
        <title>Diversity and distribution of actinomycetes associated with coral in the coast of Hainan.</title>
        <authorList>
            <person name="Li F."/>
        </authorList>
    </citation>
    <scope>NUCLEOTIDE SEQUENCE</scope>
    <source>
        <strain evidence="12">HNM0983</strain>
    </source>
</reference>
<evidence type="ECO:0000256" key="1">
    <source>
        <dbReference type="ARBA" id="ARBA00000085"/>
    </source>
</evidence>
<gene>
    <name evidence="12" type="ORF">IQ251_18640</name>
</gene>
<protein>
    <recommendedName>
        <fullName evidence="2">histidine kinase</fullName>
        <ecNumber evidence="2">2.7.13.3</ecNumber>
    </recommendedName>
</protein>
<dbReference type="Pfam" id="PF02518">
    <property type="entry name" value="HATPase_c"/>
    <property type="match status" value="1"/>
</dbReference>
<dbReference type="Gene3D" id="3.30.565.10">
    <property type="entry name" value="Histidine kinase-like ATPase, C-terminal domain"/>
    <property type="match status" value="1"/>
</dbReference>
<comment type="caution">
    <text evidence="12">The sequence shown here is derived from an EMBL/GenBank/DDBJ whole genome shotgun (WGS) entry which is preliminary data.</text>
</comment>
<feature type="transmembrane region" description="Helical" evidence="9">
    <location>
        <begin position="65"/>
        <end position="86"/>
    </location>
</feature>
<dbReference type="GO" id="GO:0016020">
    <property type="term" value="C:membrane"/>
    <property type="evidence" value="ECO:0007669"/>
    <property type="project" value="InterPro"/>
</dbReference>
<keyword evidence="9" id="KW-0812">Transmembrane</keyword>
<keyword evidence="8" id="KW-0902">Two-component regulatory system</keyword>
<sequence length="370" mass="38061">MQARPGIQLLPPVADAAIAVVVAGAVLVGTVMAGRVQDAHPVDVLGAVLIVATGLSLAWRRRAPVVVFTAAVLLVSVYLLRGYPFGPVQLCMVVAMFEVARLRRLRISAPACAAAVAVSGAAVVLRALVPAASPALMLALWASWLLVPWSLGSLVQARTSATRRAREDLAARAALQERVRITGEVHDVAGHGFSAVAMQAGVALLVFDEQPAQARRCLESIKSTSDEALADLRTILDDSREPGAEGGLDGLARLAERTRTAGVPVQLSVSAPSVPADVGGAVFGVVREALTNVLRHAGSATATVGVRVAGEELEVEVLDDGAGGAVAPDGAGISGMRNRVEALGGELSAKPRAGRGFRVLARIPLPGSAR</sequence>
<dbReference type="EC" id="2.7.13.3" evidence="2"/>
<keyword evidence="7" id="KW-0067">ATP-binding</keyword>
<dbReference type="AlphaFoldDB" id="A0A929BAU9"/>
<dbReference type="PANTHER" id="PTHR24421">
    <property type="entry name" value="NITRATE/NITRITE SENSOR PROTEIN NARX-RELATED"/>
    <property type="match status" value="1"/>
</dbReference>
<feature type="transmembrane region" description="Helical" evidence="9">
    <location>
        <begin position="135"/>
        <end position="155"/>
    </location>
</feature>
<dbReference type="GO" id="GO:0005524">
    <property type="term" value="F:ATP binding"/>
    <property type="evidence" value="ECO:0007669"/>
    <property type="project" value="UniProtKB-KW"/>
</dbReference>
<evidence type="ECO:0000256" key="3">
    <source>
        <dbReference type="ARBA" id="ARBA00022553"/>
    </source>
</evidence>
<keyword evidence="6 12" id="KW-0418">Kinase</keyword>
<dbReference type="Gene3D" id="1.20.5.1930">
    <property type="match status" value="1"/>
</dbReference>
<evidence type="ECO:0000259" key="11">
    <source>
        <dbReference type="Pfam" id="PF07730"/>
    </source>
</evidence>
<comment type="catalytic activity">
    <reaction evidence="1">
        <text>ATP + protein L-histidine = ADP + protein N-phospho-L-histidine.</text>
        <dbReference type="EC" id="2.7.13.3"/>
    </reaction>
</comment>
<dbReference type="CDD" id="cd16917">
    <property type="entry name" value="HATPase_UhpB-NarQ-NarX-like"/>
    <property type="match status" value="1"/>
</dbReference>
<keyword evidence="9" id="KW-0472">Membrane</keyword>
<keyword evidence="3" id="KW-0597">Phosphoprotein</keyword>